<evidence type="ECO:0000256" key="10">
    <source>
        <dbReference type="RuleBase" id="RU003827"/>
    </source>
</evidence>
<proteinExistence type="inferred from homology"/>
<dbReference type="PROSITE" id="PS50866">
    <property type="entry name" value="GOLD"/>
    <property type="match status" value="1"/>
</dbReference>
<dbReference type="InterPro" id="IPR009038">
    <property type="entry name" value="GOLD_dom"/>
</dbReference>
<dbReference type="Pfam" id="PF01105">
    <property type="entry name" value="EMP24_GP25L"/>
    <property type="match status" value="1"/>
</dbReference>
<dbReference type="SMART" id="SM01190">
    <property type="entry name" value="EMP24_GP25L"/>
    <property type="match status" value="1"/>
</dbReference>
<dbReference type="PANTHER" id="PTHR22811">
    <property type="entry name" value="TRANSMEMBRANE EMP24 DOMAIN-CONTAINING PROTEIN"/>
    <property type="match status" value="1"/>
</dbReference>
<dbReference type="InterPro" id="IPR036598">
    <property type="entry name" value="GOLD_dom_sf"/>
</dbReference>
<accession>A0A498MST0</accession>
<evidence type="ECO:0000256" key="6">
    <source>
        <dbReference type="ARBA" id="ARBA00022729"/>
    </source>
</evidence>
<dbReference type="SUPFAM" id="SSF101576">
    <property type="entry name" value="Supernatant protein factor (SPF), C-terminal domain"/>
    <property type="match status" value="1"/>
</dbReference>
<evidence type="ECO:0000256" key="7">
    <source>
        <dbReference type="ARBA" id="ARBA00022824"/>
    </source>
</evidence>
<evidence type="ECO:0000256" key="11">
    <source>
        <dbReference type="SAM" id="SignalP"/>
    </source>
</evidence>
<comment type="similarity">
    <text evidence="4 10">Belongs to the EMP24/GP25L family.</text>
</comment>
<dbReference type="GO" id="GO:0005794">
    <property type="term" value="C:Golgi apparatus"/>
    <property type="evidence" value="ECO:0007669"/>
    <property type="project" value="UniProtKB-SubCell"/>
</dbReference>
<protein>
    <submittedName>
        <fullName evidence="14">Transmembrane emp24 domain-containing 1-like protein</fullName>
    </submittedName>
</protein>
<evidence type="ECO:0000256" key="8">
    <source>
        <dbReference type="ARBA" id="ARBA00022989"/>
    </source>
</evidence>
<keyword evidence="6 11" id="KW-0732">Signal</keyword>
<evidence type="ECO:0000256" key="1">
    <source>
        <dbReference type="ARBA" id="ARBA00004115"/>
    </source>
</evidence>
<dbReference type="InterPro" id="IPR015720">
    <property type="entry name" value="Emp24-like"/>
</dbReference>
<evidence type="ECO:0000313" key="13">
    <source>
        <dbReference type="EMBL" id="RXN03940.1"/>
    </source>
</evidence>
<keyword evidence="7" id="KW-0256">Endoplasmic reticulum</keyword>
<dbReference type="GO" id="GO:0005789">
    <property type="term" value="C:endoplasmic reticulum membrane"/>
    <property type="evidence" value="ECO:0007669"/>
    <property type="project" value="UniProtKB-SubCell"/>
</dbReference>
<keyword evidence="9" id="KW-0472">Membrane</keyword>
<evidence type="ECO:0000256" key="9">
    <source>
        <dbReference type="ARBA" id="ARBA00023136"/>
    </source>
</evidence>
<evidence type="ECO:0000256" key="5">
    <source>
        <dbReference type="ARBA" id="ARBA00022692"/>
    </source>
</evidence>
<gene>
    <name evidence="14" type="ORF">ROHU_007164</name>
    <name evidence="13" type="ORF">ROHU_034264</name>
</gene>
<comment type="caution">
    <text evidence="14">The sequence shown here is derived from an EMBL/GenBank/DDBJ whole genome shotgun (WGS) entry which is preliminary data.</text>
</comment>
<feature type="chain" id="PRO_5033827790" evidence="11">
    <location>
        <begin position="29"/>
        <end position="268"/>
    </location>
</feature>
<reference evidence="14 15" key="1">
    <citation type="submission" date="2018-03" db="EMBL/GenBank/DDBJ databases">
        <title>Draft genome sequence of Rohu Carp (Labeo rohita).</title>
        <authorList>
            <person name="Das P."/>
            <person name="Kushwaha B."/>
            <person name="Joshi C.G."/>
            <person name="Kumar D."/>
            <person name="Nagpure N.S."/>
            <person name="Sahoo L."/>
            <person name="Das S.P."/>
            <person name="Bit A."/>
            <person name="Patnaik S."/>
            <person name="Meher P.K."/>
            <person name="Jayasankar P."/>
            <person name="Koringa P.G."/>
            <person name="Patel N.V."/>
            <person name="Hinsu A.T."/>
            <person name="Kumar R."/>
            <person name="Pandey M."/>
            <person name="Agarwal S."/>
            <person name="Srivastava S."/>
            <person name="Singh M."/>
            <person name="Iquebal M.A."/>
            <person name="Jaiswal S."/>
            <person name="Angadi U.B."/>
            <person name="Kumar N."/>
            <person name="Raza M."/>
            <person name="Shah T.M."/>
            <person name="Rai A."/>
            <person name="Jena J.K."/>
        </authorList>
    </citation>
    <scope>NUCLEOTIDE SEQUENCE [LARGE SCALE GENOMIC DNA]</scope>
    <source>
        <strain evidence="14">DASCIFA01</strain>
        <tissue evidence="14">Testis</tissue>
    </source>
</reference>
<comment type="subcellular location">
    <subcellularLocation>
        <location evidence="1">Endoplasmic reticulum membrane</location>
        <topology evidence="1">Single-pass type I membrane protein</topology>
    </subcellularLocation>
    <subcellularLocation>
        <location evidence="2">Endoplasmic reticulum-Golgi intermediate compartment membrane</location>
        <topology evidence="2">Single-pass type I membrane protein</topology>
    </subcellularLocation>
    <subcellularLocation>
        <location evidence="3">Golgi apparatus</location>
        <location evidence="3">cis-Golgi network membrane</location>
        <topology evidence="3">Single-pass type I membrane protein</topology>
    </subcellularLocation>
    <subcellularLocation>
        <location evidence="10">Membrane</location>
        <topology evidence="10">Single-pass type I membrane protein</topology>
    </subcellularLocation>
</comment>
<keyword evidence="8" id="KW-1133">Transmembrane helix</keyword>
<organism evidence="14 15">
    <name type="scientific">Labeo rohita</name>
    <name type="common">Indian major carp</name>
    <name type="synonym">Cyprinus rohita</name>
    <dbReference type="NCBI Taxonomy" id="84645"/>
    <lineage>
        <taxon>Eukaryota</taxon>
        <taxon>Metazoa</taxon>
        <taxon>Chordata</taxon>
        <taxon>Craniata</taxon>
        <taxon>Vertebrata</taxon>
        <taxon>Euteleostomi</taxon>
        <taxon>Actinopterygii</taxon>
        <taxon>Neopterygii</taxon>
        <taxon>Teleostei</taxon>
        <taxon>Ostariophysi</taxon>
        <taxon>Cypriniformes</taxon>
        <taxon>Cyprinidae</taxon>
        <taxon>Labeoninae</taxon>
        <taxon>Labeonini</taxon>
        <taxon>Labeo</taxon>
    </lineage>
</organism>
<evidence type="ECO:0000256" key="3">
    <source>
        <dbReference type="ARBA" id="ARBA00004619"/>
    </source>
</evidence>
<feature type="signal peptide" evidence="11">
    <location>
        <begin position="1"/>
        <end position="28"/>
    </location>
</feature>
<keyword evidence="15" id="KW-1185">Reference proteome</keyword>
<dbReference type="Proteomes" id="UP000290572">
    <property type="component" value="Unassembled WGS sequence"/>
</dbReference>
<feature type="domain" description="GOLD" evidence="12">
    <location>
        <begin position="44"/>
        <end position="126"/>
    </location>
</feature>
<evidence type="ECO:0000313" key="14">
    <source>
        <dbReference type="EMBL" id="RXN19947.1"/>
    </source>
</evidence>
<keyword evidence="5 10" id="KW-0812">Transmembrane</keyword>
<dbReference type="EMBL" id="QBIY01013466">
    <property type="protein sequence ID" value="RXN03940.1"/>
    <property type="molecule type" value="Genomic_DNA"/>
</dbReference>
<evidence type="ECO:0000256" key="2">
    <source>
        <dbReference type="ARBA" id="ARBA00004151"/>
    </source>
</evidence>
<evidence type="ECO:0000313" key="15">
    <source>
        <dbReference type="Proteomes" id="UP000290572"/>
    </source>
</evidence>
<dbReference type="Gene3D" id="2.60.120.680">
    <property type="entry name" value="GOLD domain"/>
    <property type="match status" value="1"/>
</dbReference>
<evidence type="ECO:0000256" key="4">
    <source>
        <dbReference type="ARBA" id="ARBA00007104"/>
    </source>
</evidence>
<dbReference type="EMBL" id="QBIY01012656">
    <property type="protein sequence ID" value="RXN19947.1"/>
    <property type="molecule type" value="Genomic_DNA"/>
</dbReference>
<evidence type="ECO:0000259" key="12">
    <source>
        <dbReference type="PROSITE" id="PS50866"/>
    </source>
</evidence>
<name>A0A498MST0_LABRO</name>
<dbReference type="AlphaFoldDB" id="A0A498MST0"/>
<sequence>MELFNETRLIVSLLLFLTLSLDLGFAFGQNKDTEFTFLLPAGATECFFQTAIKNGSMEVEYQVIAGSALDVGFTLISPGGYRLVSDFRKSDGIHTVDPTEEGDYRICFDNSFSRFSEKMVYVEVIVDGPEEEADYDENWAALAEPEDSLEYKLEDIRDTMDAVHKNLERSRQLQTILRTFEARDRYLLEDNLWRVSFWSSVSLLVMIHLTSDSSFDILWKQASCPHGAVEQVYGDPPPEQRISFTAGSPAVGEVDVCSTTATKSTDQQ</sequence>
<dbReference type="STRING" id="84645.A0A498MST0"/>
<dbReference type="GO" id="GO:0033116">
    <property type="term" value="C:endoplasmic reticulum-Golgi intermediate compartment membrane"/>
    <property type="evidence" value="ECO:0007669"/>
    <property type="project" value="UniProtKB-SubCell"/>
</dbReference>